<evidence type="ECO:0000313" key="4">
    <source>
        <dbReference type="Proteomes" id="UP000253922"/>
    </source>
</evidence>
<dbReference type="AlphaFoldDB" id="A0A3D1JI93"/>
<reference evidence="2" key="1">
    <citation type="journal article" date="2015" name="Genome Announc.">
        <title>Draft Genome Sequences of Anaerolinea thermolimosa IMO-1, Bellilinea caldifistulae GOMI-1, Leptolinea tardivitalis YMTK-2, Levilinea saccharolytica KIBI-1, Longilinea arvoryzae KOME-1, Previously Described as Members of the Class Anaerolineae (Chloroflexi).</title>
        <authorList>
            <person name="Matsuura N."/>
            <person name="Tourlousse M.D."/>
            <person name="Ohashi A."/>
            <person name="Hugenholtz P."/>
            <person name="Sekiguchi Y."/>
        </authorList>
    </citation>
    <scope>NUCLEOTIDE SEQUENCE</scope>
    <source>
        <strain evidence="2">IMO-1</strain>
    </source>
</reference>
<evidence type="ECO:0000313" key="2">
    <source>
        <dbReference type="EMBL" id="GAP08305.1"/>
    </source>
</evidence>
<evidence type="ECO:0000313" key="5">
    <source>
        <dbReference type="Proteomes" id="UP000264141"/>
    </source>
</evidence>
<dbReference type="EMBL" id="DPBP01000024">
    <property type="protein sequence ID" value="HCE17336.1"/>
    <property type="molecule type" value="Genomic_DNA"/>
</dbReference>
<feature type="transmembrane region" description="Helical" evidence="1">
    <location>
        <begin position="12"/>
        <end position="33"/>
    </location>
</feature>
<feature type="transmembrane region" description="Helical" evidence="1">
    <location>
        <begin position="126"/>
        <end position="144"/>
    </location>
</feature>
<evidence type="ECO:0008006" key="6">
    <source>
        <dbReference type="Google" id="ProtNLM"/>
    </source>
</evidence>
<dbReference type="Proteomes" id="UP000264141">
    <property type="component" value="Unassembled WGS sequence"/>
</dbReference>
<dbReference type="RefSeq" id="WP_062195808.1">
    <property type="nucleotide sequence ID" value="NZ_DF967966.1"/>
</dbReference>
<dbReference type="STRING" id="229919.GCA_001050195_03146"/>
<feature type="transmembrane region" description="Helical" evidence="1">
    <location>
        <begin position="45"/>
        <end position="67"/>
    </location>
</feature>
<dbReference type="EMBL" id="DF967966">
    <property type="protein sequence ID" value="GAP08305.1"/>
    <property type="molecule type" value="Genomic_DNA"/>
</dbReference>
<organism evidence="3 5">
    <name type="scientific">Anaerolinea thermolimosa</name>
    <dbReference type="NCBI Taxonomy" id="229919"/>
    <lineage>
        <taxon>Bacteria</taxon>
        <taxon>Bacillati</taxon>
        <taxon>Chloroflexota</taxon>
        <taxon>Anaerolineae</taxon>
        <taxon>Anaerolineales</taxon>
        <taxon>Anaerolineaceae</taxon>
        <taxon>Anaerolinea</taxon>
    </lineage>
</organism>
<sequence length="154" mass="17535">MGYSFLLPLHNLLRWLLLAAALFAVIRAAMGWFGKKSWAPLDDRAGFWFTMVMDLQVLVGLILYLFFSPLTLSAFQNFSGAMQNLTMRFFAVEHIGMMIVALVLAHIGRARVRKASDASLRHRRALVWYGLALLVVLLAIPWPFSGVPRPWIRF</sequence>
<evidence type="ECO:0000313" key="3">
    <source>
        <dbReference type="EMBL" id="HCE17336.1"/>
    </source>
</evidence>
<evidence type="ECO:0000256" key="1">
    <source>
        <dbReference type="SAM" id="Phobius"/>
    </source>
</evidence>
<dbReference type="OrthoDB" id="160900at2"/>
<keyword evidence="1" id="KW-1133">Transmembrane helix</keyword>
<protein>
    <recommendedName>
        <fullName evidence="6">Cytochrome B</fullName>
    </recommendedName>
</protein>
<feature type="transmembrane region" description="Helical" evidence="1">
    <location>
        <begin position="87"/>
        <end position="105"/>
    </location>
</feature>
<reference evidence="4" key="2">
    <citation type="submission" date="2015-07" db="EMBL/GenBank/DDBJ databases">
        <title>Draft Genome Sequences of Anaerolinea thermolimosa IMO-1, Bellilinea caldifistulae GOMI-1, Leptolinea tardivitalis YMTK-2, Levilinea saccharolytica KIBI-1,Longilinea arvoryzae KOME-1, Previously Described as Members of the Anaerolineaceae (Chloroflexi).</title>
        <authorList>
            <person name="Sekiguchi Y."/>
            <person name="Ohashi A."/>
            <person name="Matsuura N."/>
            <person name="Tourlousse M.D."/>
        </authorList>
    </citation>
    <scope>NUCLEOTIDE SEQUENCE [LARGE SCALE GENOMIC DNA]</scope>
    <source>
        <strain evidence="4">IMO-1</strain>
    </source>
</reference>
<keyword evidence="4" id="KW-1185">Reference proteome</keyword>
<accession>A0A3D1JI93</accession>
<keyword evidence="1" id="KW-0812">Transmembrane</keyword>
<proteinExistence type="predicted"/>
<keyword evidence="1" id="KW-0472">Membrane</keyword>
<reference evidence="3 5" key="3">
    <citation type="journal article" date="2018" name="Nat. Biotechnol.">
        <title>A standardized bacterial taxonomy based on genome phylogeny substantially revises the tree of life.</title>
        <authorList>
            <person name="Parks D.H."/>
            <person name="Chuvochina M."/>
            <person name="Waite D.W."/>
            <person name="Rinke C."/>
            <person name="Skarshewski A."/>
            <person name="Chaumeil P.A."/>
            <person name="Hugenholtz P."/>
        </authorList>
    </citation>
    <scope>NUCLEOTIDE SEQUENCE [LARGE SCALE GENOMIC DNA]</scope>
    <source>
        <strain evidence="3">UBA8781</strain>
    </source>
</reference>
<name>A0A3D1JI93_9CHLR</name>
<gene>
    <name evidence="2" type="ORF">ATHL_03207</name>
    <name evidence="3" type="ORF">DEQ80_05715</name>
</gene>
<dbReference type="Proteomes" id="UP000253922">
    <property type="component" value="Unassembled WGS sequence"/>
</dbReference>